<reference evidence="2 3" key="1">
    <citation type="journal article" date="2016" name="Nat. Commun.">
        <title>Thousands of microbial genomes shed light on interconnected biogeochemical processes in an aquifer system.</title>
        <authorList>
            <person name="Anantharaman K."/>
            <person name="Brown C.T."/>
            <person name="Hug L.A."/>
            <person name="Sharon I."/>
            <person name="Castelle C.J."/>
            <person name="Probst A.J."/>
            <person name="Thomas B.C."/>
            <person name="Singh A."/>
            <person name="Wilkins M.J."/>
            <person name="Karaoz U."/>
            <person name="Brodie E.L."/>
            <person name="Williams K.H."/>
            <person name="Hubbard S.S."/>
            <person name="Banfield J.F."/>
        </authorList>
    </citation>
    <scope>NUCLEOTIDE SEQUENCE [LARGE SCALE GENOMIC DNA]</scope>
</reference>
<dbReference type="EMBL" id="MFLA01000045">
    <property type="protein sequence ID" value="OGG57759.1"/>
    <property type="molecule type" value="Genomic_DNA"/>
</dbReference>
<gene>
    <name evidence="2" type="ORF">A2765_04990</name>
</gene>
<dbReference type="AlphaFoldDB" id="A0A1F6D8I7"/>
<organism evidence="2 3">
    <name type="scientific">Candidatus Kaiserbacteria bacterium RIFCSPHIGHO2_01_FULL_56_24</name>
    <dbReference type="NCBI Taxonomy" id="1798487"/>
    <lineage>
        <taxon>Bacteria</taxon>
        <taxon>Candidatus Kaiseribacteriota</taxon>
    </lineage>
</organism>
<evidence type="ECO:0000313" key="3">
    <source>
        <dbReference type="Proteomes" id="UP000176377"/>
    </source>
</evidence>
<feature type="region of interest" description="Disordered" evidence="1">
    <location>
        <begin position="1"/>
        <end position="22"/>
    </location>
</feature>
<evidence type="ECO:0000256" key="1">
    <source>
        <dbReference type="SAM" id="MobiDB-lite"/>
    </source>
</evidence>
<dbReference type="Proteomes" id="UP000176377">
    <property type="component" value="Unassembled WGS sequence"/>
</dbReference>
<proteinExistence type="predicted"/>
<accession>A0A1F6D8I7</accession>
<name>A0A1F6D8I7_9BACT</name>
<protein>
    <submittedName>
        <fullName evidence="2">Uncharacterized protein</fullName>
    </submittedName>
</protein>
<comment type="caution">
    <text evidence="2">The sequence shown here is derived from an EMBL/GenBank/DDBJ whole genome shotgun (WGS) entry which is preliminary data.</text>
</comment>
<evidence type="ECO:0000313" key="2">
    <source>
        <dbReference type="EMBL" id="OGG57759.1"/>
    </source>
</evidence>
<sequence>MGKRMFERIGGGPVTREFPGEQEMHEKQEELAKLHADFEVAVRKFHAWHGKNTTGEERYDSTGDYSTEEEGELRQELYSLQKRIVESMEFLRGRGWYQHYESDLKK</sequence>